<dbReference type="Proteomes" id="UP001431776">
    <property type="component" value="Unassembled WGS sequence"/>
</dbReference>
<proteinExistence type="predicted"/>
<keyword evidence="2" id="KW-1185">Reference proteome</keyword>
<gene>
    <name evidence="1" type="ORF">QJ522_00800</name>
</gene>
<name>A0AAW6TS87_9BACT</name>
<reference evidence="1" key="1">
    <citation type="submission" date="2023-05" db="EMBL/GenBank/DDBJ databases">
        <title>Anaerotaeda fermentans gen. nov., sp. nov., a novel anaerobic planctomycete of the new family within the order Sedimentisphaerales isolated from Taman Peninsula, Russia.</title>
        <authorList>
            <person name="Khomyakova M.A."/>
            <person name="Merkel A.Y."/>
            <person name="Slobodkin A.I."/>
        </authorList>
    </citation>
    <scope>NUCLEOTIDE SEQUENCE</scope>
    <source>
        <strain evidence="1">M17dextr</strain>
    </source>
</reference>
<organism evidence="1 2">
    <name type="scientific">Anaerobaca lacustris</name>
    <dbReference type="NCBI Taxonomy" id="3044600"/>
    <lineage>
        <taxon>Bacteria</taxon>
        <taxon>Pseudomonadati</taxon>
        <taxon>Planctomycetota</taxon>
        <taxon>Phycisphaerae</taxon>
        <taxon>Sedimentisphaerales</taxon>
        <taxon>Anaerobacaceae</taxon>
        <taxon>Anaerobaca</taxon>
    </lineage>
</organism>
<comment type="caution">
    <text evidence="1">The sequence shown here is derived from an EMBL/GenBank/DDBJ whole genome shotgun (WGS) entry which is preliminary data.</text>
</comment>
<dbReference type="RefSeq" id="WP_349242976.1">
    <property type="nucleotide sequence ID" value="NZ_JASCXX010000001.1"/>
</dbReference>
<dbReference type="EMBL" id="JASCXX010000001">
    <property type="protein sequence ID" value="MDI6447565.1"/>
    <property type="molecule type" value="Genomic_DNA"/>
</dbReference>
<dbReference type="AlphaFoldDB" id="A0AAW6TS87"/>
<protein>
    <submittedName>
        <fullName evidence="1">Uncharacterized protein</fullName>
    </submittedName>
</protein>
<sequence>MNPVVVFLLCSTSFITPASHGPSRAISEPFRPTVSVRLDVGAPEQLAGAIRQLMTQAFGPYEGVRLVEQNPQWTIKIVTQSLLDDEGQMMAVGLSVVVLEHGQQMDMLMTLAQAWRYVINAGLLQRDQPLEVGMRQLMAAIERLPRTNDLTVLSQHLMCVIPTEKLGDACRDIAIDFNSRVLQPKAERRDGAPAAPARRAS</sequence>
<evidence type="ECO:0000313" key="2">
    <source>
        <dbReference type="Proteomes" id="UP001431776"/>
    </source>
</evidence>
<accession>A0AAW6TS87</accession>
<evidence type="ECO:0000313" key="1">
    <source>
        <dbReference type="EMBL" id="MDI6447565.1"/>
    </source>
</evidence>